<protein>
    <submittedName>
        <fullName evidence="2">Uncharacterized protein</fullName>
    </submittedName>
</protein>
<dbReference type="Proteomes" id="UP000186235">
    <property type="component" value="Unassembled WGS sequence"/>
</dbReference>
<organism evidence="2 3">
    <name type="scientific">Cellulosimicrobium aquatile</name>
    <dbReference type="NCBI Taxonomy" id="1612203"/>
    <lineage>
        <taxon>Bacteria</taxon>
        <taxon>Bacillati</taxon>
        <taxon>Actinomycetota</taxon>
        <taxon>Actinomycetes</taxon>
        <taxon>Micrococcales</taxon>
        <taxon>Promicromonosporaceae</taxon>
        <taxon>Cellulosimicrobium</taxon>
    </lineage>
</organism>
<dbReference type="GeneID" id="95684437"/>
<reference evidence="3" key="1">
    <citation type="submission" date="2017-01" db="EMBL/GenBank/DDBJ databases">
        <authorList>
            <person name="Varghese N."/>
            <person name="Submissions S."/>
        </authorList>
    </citation>
    <scope>NUCLEOTIDE SEQUENCE [LARGE SCALE GENOMIC DNA]</scope>
    <source>
        <strain evidence="3">3bp</strain>
    </source>
</reference>
<evidence type="ECO:0000313" key="3">
    <source>
        <dbReference type="Proteomes" id="UP000186235"/>
    </source>
</evidence>
<dbReference type="RefSeq" id="WP_128957621.1">
    <property type="nucleotide sequence ID" value="NZ_FTMI01000001.1"/>
</dbReference>
<feature type="compositionally biased region" description="Basic and acidic residues" evidence="1">
    <location>
        <begin position="46"/>
        <end position="78"/>
    </location>
</feature>
<feature type="compositionally biased region" description="Low complexity" evidence="1">
    <location>
        <begin position="28"/>
        <end position="44"/>
    </location>
</feature>
<proteinExistence type="predicted"/>
<accession>A0A1N6NH85</accession>
<dbReference type="AlphaFoldDB" id="A0A1N6NH85"/>
<feature type="region of interest" description="Disordered" evidence="1">
    <location>
        <begin position="28"/>
        <end position="91"/>
    </location>
</feature>
<name>A0A1N6NH85_9MICO</name>
<dbReference type="EMBL" id="FTMI01000001">
    <property type="protein sequence ID" value="SIP91397.1"/>
    <property type="molecule type" value="Genomic_DNA"/>
</dbReference>
<evidence type="ECO:0000256" key="1">
    <source>
        <dbReference type="SAM" id="MobiDB-lite"/>
    </source>
</evidence>
<keyword evidence="3" id="KW-1185">Reference proteome</keyword>
<sequence>MQTGRARAAGAGVAAVVVAAGAWWWAASGGEEPPQGVVSVGPVGDDAARTPGERPSVHPVRPEGERPDDERPDGERLDPPPPSSDGAAAHRGEPVDLADHTVGGYEGWWSSDGNGAACDAYADAHPEVVLASTRTGAVIEAHTRGVRLQRPPATPPGDPARWPADSVVVLDAGTGEVLESFAVDESGWRLETPVGCVPPSETP</sequence>
<evidence type="ECO:0000313" key="2">
    <source>
        <dbReference type="EMBL" id="SIP91397.1"/>
    </source>
</evidence>
<gene>
    <name evidence="2" type="ORF">SAMN05518682_0474</name>
</gene>